<organism evidence="9 10">
    <name type="scientific">Paralvinella palmiformis</name>
    <dbReference type="NCBI Taxonomy" id="53620"/>
    <lineage>
        <taxon>Eukaryota</taxon>
        <taxon>Metazoa</taxon>
        <taxon>Spiralia</taxon>
        <taxon>Lophotrochozoa</taxon>
        <taxon>Annelida</taxon>
        <taxon>Polychaeta</taxon>
        <taxon>Sedentaria</taxon>
        <taxon>Canalipalpata</taxon>
        <taxon>Terebellida</taxon>
        <taxon>Terebelliformia</taxon>
        <taxon>Alvinellidae</taxon>
        <taxon>Paralvinella</taxon>
    </lineage>
</organism>
<dbReference type="Pfam" id="PF00643">
    <property type="entry name" value="zf-B_box"/>
    <property type="match status" value="1"/>
</dbReference>
<dbReference type="AlphaFoldDB" id="A0AAD9JHN4"/>
<feature type="domain" description="RING-type" evidence="7">
    <location>
        <begin position="10"/>
        <end position="60"/>
    </location>
</feature>
<feature type="non-terminal residue" evidence="9">
    <location>
        <position position="1"/>
    </location>
</feature>
<dbReference type="EMBL" id="JAODUP010000302">
    <property type="protein sequence ID" value="KAK2153282.1"/>
    <property type="molecule type" value="Genomic_DNA"/>
</dbReference>
<comment type="subcellular location">
    <subcellularLocation>
        <location evidence="1">Cytoplasm</location>
    </subcellularLocation>
</comment>
<dbReference type="PANTHER" id="PTHR25462:SF229">
    <property type="entry name" value="TRANSCRIPTION INTERMEDIARY FACTOR 1-BETA"/>
    <property type="match status" value="1"/>
</dbReference>
<dbReference type="InterPro" id="IPR002083">
    <property type="entry name" value="MATH/TRAF_dom"/>
</dbReference>
<dbReference type="Gene3D" id="2.60.210.10">
    <property type="entry name" value="Apoptosis, Tumor Necrosis Factor Receptor Associated Protein 2, Chain A"/>
    <property type="match status" value="1"/>
</dbReference>
<evidence type="ECO:0000256" key="2">
    <source>
        <dbReference type="ARBA" id="ARBA00022490"/>
    </source>
</evidence>
<evidence type="ECO:0000256" key="4">
    <source>
        <dbReference type="ARBA" id="ARBA00022771"/>
    </source>
</evidence>
<feature type="domain" description="B box-type" evidence="8">
    <location>
        <begin position="94"/>
        <end position="138"/>
    </location>
</feature>
<keyword evidence="3" id="KW-0479">Metal-binding</keyword>
<name>A0AAD9JHN4_9ANNE</name>
<dbReference type="InterPro" id="IPR000315">
    <property type="entry name" value="Znf_B-box"/>
</dbReference>
<dbReference type="Pfam" id="PF00917">
    <property type="entry name" value="MATH"/>
    <property type="match status" value="1"/>
</dbReference>
<dbReference type="SMART" id="SM00184">
    <property type="entry name" value="RING"/>
    <property type="match status" value="2"/>
</dbReference>
<dbReference type="PROSITE" id="PS00518">
    <property type="entry name" value="ZF_RING_1"/>
    <property type="match status" value="1"/>
</dbReference>
<gene>
    <name evidence="9" type="ORF">LSH36_302g06000</name>
</gene>
<dbReference type="PROSITE" id="PS50089">
    <property type="entry name" value="ZF_RING_2"/>
    <property type="match status" value="1"/>
</dbReference>
<keyword evidence="4 6" id="KW-0863">Zinc-finger</keyword>
<dbReference type="InterPro" id="IPR008974">
    <property type="entry name" value="TRAF-like"/>
</dbReference>
<evidence type="ECO:0000259" key="8">
    <source>
        <dbReference type="PROSITE" id="PS50119"/>
    </source>
</evidence>
<sequence length="409" mass="47287">IMANKDAASCQICLEQFDGRDPRMLPCQHAFCYKCIEVMLDTRRQSGFKPPNLLRCPMCKVQTQVERGSAMSLPPYYIPKKGQPLKKTPVKEKDAQSTCNICQKSDVSKFCLRCMKGMCAQCKAKHDRMQKNHPQVDADNKFMKAIMCQKHDRNIDAFCQTCRRSACSACRIADHFEHNVCDLIFEVNEENSVQVQIETVATVKKHFNEEIEMTKQHINSHRTQLLDELKRQYRILHSKLQKRQEVINARLDKSKDALINQMSRTRPIKDLPIARIDTDEKQPPIQVPEAKRFVFLEKPVISVGDIEELEGREFKYILTNVSKLTRDISSPTFYVHNIPWYILLKMVCADKENHLSVDVICNTDSLPSSWSLKVIIEIELVSQNSGKEDESIRTKSTVFRDIINYIVFI</sequence>
<dbReference type="PANTHER" id="PTHR25462">
    <property type="entry name" value="BONUS, ISOFORM C-RELATED"/>
    <property type="match status" value="1"/>
</dbReference>
<dbReference type="Gene3D" id="3.30.40.10">
    <property type="entry name" value="Zinc/RING finger domain, C3HC4 (zinc finger)"/>
    <property type="match status" value="1"/>
</dbReference>
<reference evidence="9" key="1">
    <citation type="journal article" date="2023" name="Mol. Biol. Evol.">
        <title>Third-Generation Sequencing Reveals the Adaptive Role of the Epigenome in Three Deep-Sea Polychaetes.</title>
        <authorList>
            <person name="Perez M."/>
            <person name="Aroh O."/>
            <person name="Sun Y."/>
            <person name="Lan Y."/>
            <person name="Juniper S.K."/>
            <person name="Young C.R."/>
            <person name="Angers B."/>
            <person name="Qian P.Y."/>
        </authorList>
    </citation>
    <scope>NUCLEOTIDE SEQUENCE</scope>
    <source>
        <strain evidence="9">P08H-3</strain>
    </source>
</reference>
<comment type="caution">
    <text evidence="9">The sequence shown here is derived from an EMBL/GenBank/DDBJ whole genome shotgun (WGS) entry which is preliminary data.</text>
</comment>
<dbReference type="SUPFAM" id="SSF57845">
    <property type="entry name" value="B-box zinc-binding domain"/>
    <property type="match status" value="1"/>
</dbReference>
<dbReference type="InterPro" id="IPR013083">
    <property type="entry name" value="Znf_RING/FYVE/PHD"/>
</dbReference>
<dbReference type="Gene3D" id="3.30.160.60">
    <property type="entry name" value="Classic Zinc Finger"/>
    <property type="match status" value="1"/>
</dbReference>
<dbReference type="InterPro" id="IPR027370">
    <property type="entry name" value="Znf-RING_euk"/>
</dbReference>
<evidence type="ECO:0000256" key="5">
    <source>
        <dbReference type="ARBA" id="ARBA00022833"/>
    </source>
</evidence>
<evidence type="ECO:0000256" key="3">
    <source>
        <dbReference type="ARBA" id="ARBA00022723"/>
    </source>
</evidence>
<dbReference type="Pfam" id="PF13445">
    <property type="entry name" value="zf-RING_UBOX"/>
    <property type="match status" value="1"/>
</dbReference>
<evidence type="ECO:0000313" key="10">
    <source>
        <dbReference type="Proteomes" id="UP001208570"/>
    </source>
</evidence>
<evidence type="ECO:0000256" key="1">
    <source>
        <dbReference type="ARBA" id="ARBA00004496"/>
    </source>
</evidence>
<evidence type="ECO:0000259" key="7">
    <source>
        <dbReference type="PROSITE" id="PS50089"/>
    </source>
</evidence>
<evidence type="ECO:0000256" key="6">
    <source>
        <dbReference type="PROSITE-ProRule" id="PRU00024"/>
    </source>
</evidence>
<dbReference type="Proteomes" id="UP001208570">
    <property type="component" value="Unassembled WGS sequence"/>
</dbReference>
<keyword evidence="5" id="KW-0862">Zinc</keyword>
<protein>
    <submittedName>
        <fullName evidence="9">Uncharacterized protein</fullName>
    </submittedName>
</protein>
<dbReference type="GO" id="GO:0008270">
    <property type="term" value="F:zinc ion binding"/>
    <property type="evidence" value="ECO:0007669"/>
    <property type="project" value="UniProtKB-KW"/>
</dbReference>
<dbReference type="InterPro" id="IPR001841">
    <property type="entry name" value="Znf_RING"/>
</dbReference>
<dbReference type="GO" id="GO:0006513">
    <property type="term" value="P:protein monoubiquitination"/>
    <property type="evidence" value="ECO:0007669"/>
    <property type="project" value="TreeGrafter"/>
</dbReference>
<feature type="domain" description="B box-type" evidence="8">
    <location>
        <begin position="143"/>
        <end position="183"/>
    </location>
</feature>
<dbReference type="SUPFAM" id="SSF57850">
    <property type="entry name" value="RING/U-box"/>
    <property type="match status" value="1"/>
</dbReference>
<dbReference type="InterPro" id="IPR017907">
    <property type="entry name" value="Znf_RING_CS"/>
</dbReference>
<evidence type="ECO:0000313" key="9">
    <source>
        <dbReference type="EMBL" id="KAK2153282.1"/>
    </source>
</evidence>
<dbReference type="PROSITE" id="PS50119">
    <property type="entry name" value="ZF_BBOX"/>
    <property type="match status" value="2"/>
</dbReference>
<dbReference type="GO" id="GO:0005737">
    <property type="term" value="C:cytoplasm"/>
    <property type="evidence" value="ECO:0007669"/>
    <property type="project" value="UniProtKB-SubCell"/>
</dbReference>
<dbReference type="GO" id="GO:0061630">
    <property type="term" value="F:ubiquitin protein ligase activity"/>
    <property type="evidence" value="ECO:0007669"/>
    <property type="project" value="TreeGrafter"/>
</dbReference>
<accession>A0AAD9JHN4</accession>
<dbReference type="SMART" id="SM00336">
    <property type="entry name" value="BBOX"/>
    <property type="match status" value="2"/>
</dbReference>
<dbReference type="SUPFAM" id="SSF49599">
    <property type="entry name" value="TRAF domain-like"/>
    <property type="match status" value="1"/>
</dbReference>
<proteinExistence type="predicted"/>
<keyword evidence="2" id="KW-0963">Cytoplasm</keyword>
<dbReference type="InterPro" id="IPR047153">
    <property type="entry name" value="TRIM45/56/19-like"/>
</dbReference>
<dbReference type="CDD" id="cd00121">
    <property type="entry name" value="MATH"/>
    <property type="match status" value="1"/>
</dbReference>
<keyword evidence="10" id="KW-1185">Reference proteome</keyword>